<evidence type="ECO:0000313" key="2">
    <source>
        <dbReference type="Proteomes" id="UP000664844"/>
    </source>
</evidence>
<organism evidence="1 2">
    <name type="scientific">Phormidium pseudopriestleyi FRX01</name>
    <dbReference type="NCBI Taxonomy" id="1759528"/>
    <lineage>
        <taxon>Bacteria</taxon>
        <taxon>Bacillati</taxon>
        <taxon>Cyanobacteriota</taxon>
        <taxon>Cyanophyceae</taxon>
        <taxon>Oscillatoriophycideae</taxon>
        <taxon>Oscillatoriales</taxon>
        <taxon>Oscillatoriaceae</taxon>
        <taxon>Phormidium</taxon>
    </lineage>
</organism>
<dbReference type="InterPro" id="IPR018841">
    <property type="entry name" value="DUF2442"/>
</dbReference>
<dbReference type="Pfam" id="PF10387">
    <property type="entry name" value="DUF2442"/>
    <property type="match status" value="1"/>
</dbReference>
<keyword evidence="2" id="KW-1185">Reference proteome</keyword>
<accession>A0ABS3FKZ4</accession>
<dbReference type="SUPFAM" id="SSF143880">
    <property type="entry name" value="NE0471 N-terminal domain-like"/>
    <property type="match status" value="1"/>
</dbReference>
<proteinExistence type="predicted"/>
<reference evidence="1 2" key="1">
    <citation type="submission" date="2021-03" db="EMBL/GenBank/DDBJ databases">
        <title>Metabolic Capacity of the Antarctic Cyanobacterium Phormidium pseudopriestleyi that Sustains Oxygenic Photosynthesis in the Presence of Hydrogen Sulfide.</title>
        <authorList>
            <person name="Lumian J.E."/>
            <person name="Jungblut A.D."/>
            <person name="Dillon M.L."/>
            <person name="Hawes I."/>
            <person name="Doran P.T."/>
            <person name="Mackey T.J."/>
            <person name="Dick G.J."/>
            <person name="Grettenberger C.L."/>
            <person name="Sumner D.Y."/>
        </authorList>
    </citation>
    <scope>NUCLEOTIDE SEQUENCE [LARGE SCALE GENOMIC DNA]</scope>
    <source>
        <strain evidence="1 2">FRX01</strain>
    </source>
</reference>
<sequence length="97" mass="11569">MKIFHIVSVKAINDRILLVKFTNQETRKYDITKLLEKPMFAPLRNIEFFNNFRIEPGGYGLVWNDEIDISEYELWQNGISVTDEELEQYREVVNVDQ</sequence>
<dbReference type="InterPro" id="IPR036782">
    <property type="entry name" value="NE0471-like_N"/>
</dbReference>
<dbReference type="EMBL" id="JAFLQW010000037">
    <property type="protein sequence ID" value="MBO0347776.1"/>
    <property type="molecule type" value="Genomic_DNA"/>
</dbReference>
<dbReference type="RefSeq" id="WP_207086352.1">
    <property type="nucleotide sequence ID" value="NZ_JAFLQW010000037.1"/>
</dbReference>
<dbReference type="Gene3D" id="3.30.2020.10">
    <property type="entry name" value="NE0471-like N-terminal domain"/>
    <property type="match status" value="1"/>
</dbReference>
<evidence type="ECO:0000313" key="1">
    <source>
        <dbReference type="EMBL" id="MBO0347776.1"/>
    </source>
</evidence>
<dbReference type="Proteomes" id="UP000664844">
    <property type="component" value="Unassembled WGS sequence"/>
</dbReference>
<gene>
    <name evidence="1" type="ORF">J0895_01360</name>
</gene>
<name>A0ABS3FKZ4_9CYAN</name>
<comment type="caution">
    <text evidence="1">The sequence shown here is derived from an EMBL/GenBank/DDBJ whole genome shotgun (WGS) entry which is preliminary data.</text>
</comment>
<protein>
    <submittedName>
        <fullName evidence="1">DUF2442 domain-containing protein</fullName>
    </submittedName>
</protein>